<keyword evidence="9" id="KW-0812">Transmembrane</keyword>
<dbReference type="PANTHER" id="PTHR24421">
    <property type="entry name" value="NITRATE/NITRITE SENSOR PROTEIN NARX-RELATED"/>
    <property type="match status" value="1"/>
</dbReference>
<dbReference type="AlphaFoldDB" id="A5CNN4"/>
<evidence type="ECO:0000256" key="5">
    <source>
        <dbReference type="ARBA" id="ARBA00022741"/>
    </source>
</evidence>
<dbReference type="InterPro" id="IPR050482">
    <property type="entry name" value="Sensor_HK_TwoCompSys"/>
</dbReference>
<gene>
    <name evidence="11" type="ordered locus">CMM_0645</name>
</gene>
<protein>
    <recommendedName>
        <fullName evidence="2">histidine kinase</fullName>
        <ecNumber evidence="2">2.7.13.3</ecNumber>
    </recommendedName>
</protein>
<feature type="transmembrane region" description="Helical" evidence="9">
    <location>
        <begin position="56"/>
        <end position="74"/>
    </location>
</feature>
<evidence type="ECO:0000256" key="1">
    <source>
        <dbReference type="ARBA" id="ARBA00000085"/>
    </source>
</evidence>
<keyword evidence="12" id="KW-1185">Reference proteome</keyword>
<feature type="domain" description="Signal transduction histidine kinase subgroup 3 dimerisation and phosphoacceptor" evidence="10">
    <location>
        <begin position="198"/>
        <end position="263"/>
    </location>
</feature>
<keyword evidence="6 11" id="KW-0418">Kinase</keyword>
<dbReference type="eggNOG" id="COG4585">
    <property type="taxonomic scope" value="Bacteria"/>
</dbReference>
<dbReference type="PANTHER" id="PTHR24421:SF10">
    <property type="entry name" value="NITRATE_NITRITE SENSOR PROTEIN NARQ"/>
    <property type="match status" value="1"/>
</dbReference>
<dbReference type="EMBL" id="AM711867">
    <property type="protein sequence ID" value="CAN00672.1"/>
    <property type="molecule type" value="Genomic_DNA"/>
</dbReference>
<evidence type="ECO:0000256" key="2">
    <source>
        <dbReference type="ARBA" id="ARBA00012438"/>
    </source>
</evidence>
<feature type="transmembrane region" description="Helical" evidence="9">
    <location>
        <begin position="116"/>
        <end position="139"/>
    </location>
</feature>
<evidence type="ECO:0000313" key="11">
    <source>
        <dbReference type="EMBL" id="CAN00672.1"/>
    </source>
</evidence>
<feature type="transmembrane region" description="Helical" evidence="9">
    <location>
        <begin position="80"/>
        <end position="109"/>
    </location>
</feature>
<sequence length="406" mass="42485">MPSPTLVPRIGPARLARAIGREAALVALSLVVGALSFGAMLTFVDEAGATGIRIELLLLLDAAAGLLGIAILPLRRFAPLAVAAVLGVIAAVSSIGLFASGIALVSLAIRRRPKEIAAAAAVWIAAVGTWEVAGLSYLPVTPEELPLTAALILVVLGLLILLGLYLGGRRELLASLRERARLAEEEQALRSAQAADRERTRIAREMHDVLAHRLSLVALHAGALEYRDDLDAAEVRATAGVVRDNARTALTELRGVLGVLRDPSGAPATLPPQPTLADLPALLDEARALGVEVHADVDPGTRDDLPRLPATTSRHAYRAIQECLTNARRHAPGAPVEVSLDGRPGGRLRIVVRNPAPPPAASEPPASTRGHGLAGIAERAHAVDGALDVSRRDGQHIVEAVLPWTA</sequence>
<evidence type="ECO:0000256" key="7">
    <source>
        <dbReference type="ARBA" id="ARBA00022840"/>
    </source>
</evidence>
<evidence type="ECO:0000259" key="10">
    <source>
        <dbReference type="Pfam" id="PF07730"/>
    </source>
</evidence>
<keyword evidence="3" id="KW-0597">Phosphoprotein</keyword>
<evidence type="ECO:0000256" key="4">
    <source>
        <dbReference type="ARBA" id="ARBA00022679"/>
    </source>
</evidence>
<dbReference type="Proteomes" id="UP000001564">
    <property type="component" value="Chromosome"/>
</dbReference>
<evidence type="ECO:0000256" key="9">
    <source>
        <dbReference type="SAM" id="Phobius"/>
    </source>
</evidence>
<organism evidence="11 12">
    <name type="scientific">Clavibacter michiganensis subsp. michiganensis (strain NCPPB 382)</name>
    <dbReference type="NCBI Taxonomy" id="443906"/>
    <lineage>
        <taxon>Bacteria</taxon>
        <taxon>Bacillati</taxon>
        <taxon>Actinomycetota</taxon>
        <taxon>Actinomycetes</taxon>
        <taxon>Micrococcales</taxon>
        <taxon>Microbacteriaceae</taxon>
        <taxon>Clavibacter</taxon>
    </lineage>
</organism>
<keyword evidence="8" id="KW-0902">Two-component regulatory system</keyword>
<keyword evidence="7" id="KW-0067">ATP-binding</keyword>
<dbReference type="GO" id="GO:0005524">
    <property type="term" value="F:ATP binding"/>
    <property type="evidence" value="ECO:0007669"/>
    <property type="project" value="UniProtKB-KW"/>
</dbReference>
<dbReference type="GO" id="GO:0016020">
    <property type="term" value="C:membrane"/>
    <property type="evidence" value="ECO:0007669"/>
    <property type="project" value="InterPro"/>
</dbReference>
<dbReference type="KEGG" id="cmi:CMM_0645"/>
<dbReference type="InterPro" id="IPR011712">
    <property type="entry name" value="Sig_transdc_His_kin_sub3_dim/P"/>
</dbReference>
<dbReference type="EC" id="2.7.13.3" evidence="2"/>
<proteinExistence type="predicted"/>
<dbReference type="RefSeq" id="WP_011931865.1">
    <property type="nucleotide sequence ID" value="NC_009480.1"/>
</dbReference>
<evidence type="ECO:0000256" key="3">
    <source>
        <dbReference type="ARBA" id="ARBA00022553"/>
    </source>
</evidence>
<dbReference type="Gene3D" id="3.30.565.10">
    <property type="entry name" value="Histidine kinase-like ATPase, C-terminal domain"/>
    <property type="match status" value="1"/>
</dbReference>
<dbReference type="Gene3D" id="1.20.5.1930">
    <property type="match status" value="1"/>
</dbReference>
<dbReference type="Pfam" id="PF07730">
    <property type="entry name" value="HisKA_3"/>
    <property type="match status" value="1"/>
</dbReference>
<evidence type="ECO:0000256" key="8">
    <source>
        <dbReference type="ARBA" id="ARBA00023012"/>
    </source>
</evidence>
<dbReference type="HOGENOM" id="CLU_000445_20_1_11"/>
<keyword evidence="9" id="KW-0472">Membrane</keyword>
<dbReference type="CDD" id="cd16917">
    <property type="entry name" value="HATPase_UhpB-NarQ-NarX-like"/>
    <property type="match status" value="1"/>
</dbReference>
<name>A5CNN4_CLAM3</name>
<keyword evidence="5" id="KW-0547">Nucleotide-binding</keyword>
<evidence type="ECO:0000313" key="12">
    <source>
        <dbReference type="Proteomes" id="UP000001564"/>
    </source>
</evidence>
<feature type="transmembrane region" description="Helical" evidence="9">
    <location>
        <begin position="23"/>
        <end position="44"/>
    </location>
</feature>
<reference evidence="11 12" key="1">
    <citation type="journal article" date="2008" name="J. Bacteriol.">
        <title>The genome sequence of the tomato-pathogenic actinomycete Clavibacter michiganensis subsp. michiganensis NCPPB382 reveals a large island involved in pathogenicity.</title>
        <authorList>
            <person name="Gartemann K.H."/>
            <person name="Abt B."/>
            <person name="Bekel T."/>
            <person name="Burger A."/>
            <person name="Engemann J."/>
            <person name="Flugel M."/>
            <person name="Gaigalat L."/>
            <person name="Goesmann A."/>
            <person name="Grafen I."/>
            <person name="Kalinowski J."/>
            <person name="Kaup O."/>
            <person name="Kirchner O."/>
            <person name="Krause L."/>
            <person name="Linke B."/>
            <person name="McHardy A."/>
            <person name="Meyer F."/>
            <person name="Pohle S."/>
            <person name="Ruckert C."/>
            <person name="Schneiker S."/>
            <person name="Zellermann E.M."/>
            <person name="Puhler A."/>
            <person name="Eichenlaub R."/>
            <person name="Kaiser O."/>
            <person name="Bartels D."/>
        </authorList>
    </citation>
    <scope>NUCLEOTIDE SEQUENCE [LARGE SCALE GENOMIC DNA]</scope>
    <source>
        <strain evidence="11 12">NCPPB 382</strain>
    </source>
</reference>
<accession>A5CNN4</accession>
<dbReference type="InterPro" id="IPR036890">
    <property type="entry name" value="HATPase_C_sf"/>
</dbReference>
<comment type="catalytic activity">
    <reaction evidence="1">
        <text>ATP + protein L-histidine = ADP + protein N-phospho-L-histidine.</text>
        <dbReference type="EC" id="2.7.13.3"/>
    </reaction>
</comment>
<dbReference type="GO" id="GO:0000155">
    <property type="term" value="F:phosphorelay sensor kinase activity"/>
    <property type="evidence" value="ECO:0007669"/>
    <property type="project" value="InterPro"/>
</dbReference>
<evidence type="ECO:0000256" key="6">
    <source>
        <dbReference type="ARBA" id="ARBA00022777"/>
    </source>
</evidence>
<dbReference type="GO" id="GO:0046983">
    <property type="term" value="F:protein dimerization activity"/>
    <property type="evidence" value="ECO:0007669"/>
    <property type="project" value="InterPro"/>
</dbReference>
<dbReference type="SUPFAM" id="SSF55874">
    <property type="entry name" value="ATPase domain of HSP90 chaperone/DNA topoisomerase II/histidine kinase"/>
    <property type="match status" value="1"/>
</dbReference>
<feature type="transmembrane region" description="Helical" evidence="9">
    <location>
        <begin position="145"/>
        <end position="167"/>
    </location>
</feature>
<keyword evidence="9" id="KW-1133">Transmembrane helix</keyword>
<keyword evidence="4" id="KW-0808">Transferase</keyword>